<feature type="domain" description="PAP-associated" evidence="3">
    <location>
        <begin position="219"/>
        <end position="272"/>
    </location>
</feature>
<keyword evidence="6" id="KW-1185">Reference proteome</keyword>
<reference evidence="5" key="1">
    <citation type="submission" date="2006-10" db="EMBL/GenBank/DDBJ databases">
        <authorList>
            <person name="Amadeo P."/>
            <person name="Zhao Q."/>
            <person name="Wortman J."/>
            <person name="Fraser-Liggett C."/>
            <person name="Carlton J."/>
        </authorList>
    </citation>
    <scope>NUCLEOTIDE SEQUENCE</scope>
    <source>
        <strain evidence="5">G3</strain>
    </source>
</reference>
<dbReference type="GO" id="GO:0005730">
    <property type="term" value="C:nucleolus"/>
    <property type="evidence" value="ECO:0000318"/>
    <property type="project" value="GO_Central"/>
</dbReference>
<gene>
    <name evidence="5" type="ORF">TVAG_080950</name>
</gene>
<evidence type="ECO:0000313" key="5">
    <source>
        <dbReference type="EMBL" id="EAY05503.1"/>
    </source>
</evidence>
<dbReference type="Pfam" id="PF03828">
    <property type="entry name" value="PAP_assoc"/>
    <property type="match status" value="1"/>
</dbReference>
<evidence type="ECO:0000313" key="6">
    <source>
        <dbReference type="Proteomes" id="UP000001542"/>
    </source>
</evidence>
<sequence length="436" mass="49527">MWARRTVSFEKDSRMGPWANSSGYKSEKLEDRITDELTDLENWLKPSESEELSRLLTIRRFVNFIEEYFRPCIVVTQGSSATDTFLPTSDIDLIVTNLPDIQDEVRILKNITKLFWQHQLIVQGFVIPGAKVPIAKCIDRAYGYNIDICIGNANGSLNVPRVKNYLSHYPQIRPILMFLKALTYVTDTDNPATGGFGSNHLLNLVIFAIQAFPEAKSTGELLLKLMDCIANKFNYFMCGISIVNGGCLFSKPDTNNIDFQCPQAFVFEDPQMHNIFFGGRTHKMPLLVSNFKKALVHVNAVDPEHSSALTAILGDLHEISERRQAIDRVARFLNGSLKDFACEIDLMSKSAWTSKKIVPHHGIVRVGPDANRAQLTRSISNPEGFDSKNHAKKAWQRALEKRQMIKEIKKEVTHSRSIPDFKDFKKSSPFKKKFRK</sequence>
<dbReference type="GO" id="GO:0043634">
    <property type="term" value="P:polyadenylation-dependent ncRNA catabolic process"/>
    <property type="evidence" value="ECO:0000318"/>
    <property type="project" value="GO_Central"/>
</dbReference>
<dbReference type="Gene3D" id="1.10.1410.10">
    <property type="match status" value="1"/>
</dbReference>
<dbReference type="InterPro" id="IPR045862">
    <property type="entry name" value="Trf4-like"/>
</dbReference>
<proteinExistence type="predicted"/>
<dbReference type="InParanoid" id="A2EPB8"/>
<dbReference type="Proteomes" id="UP000001542">
    <property type="component" value="Unassembled WGS sequence"/>
</dbReference>
<dbReference type="SMR" id="A2EPB8"/>
<reference evidence="5" key="2">
    <citation type="journal article" date="2007" name="Science">
        <title>Draft genome sequence of the sexually transmitted pathogen Trichomonas vaginalis.</title>
        <authorList>
            <person name="Carlton J.M."/>
            <person name="Hirt R.P."/>
            <person name="Silva J.C."/>
            <person name="Delcher A.L."/>
            <person name="Schatz M."/>
            <person name="Zhao Q."/>
            <person name="Wortman J.R."/>
            <person name="Bidwell S.L."/>
            <person name="Alsmark U.C.M."/>
            <person name="Besteiro S."/>
            <person name="Sicheritz-Ponten T."/>
            <person name="Noel C.J."/>
            <person name="Dacks J.B."/>
            <person name="Foster P.G."/>
            <person name="Simillion C."/>
            <person name="Van de Peer Y."/>
            <person name="Miranda-Saavedra D."/>
            <person name="Barton G.J."/>
            <person name="Westrop G.D."/>
            <person name="Mueller S."/>
            <person name="Dessi D."/>
            <person name="Fiori P.L."/>
            <person name="Ren Q."/>
            <person name="Paulsen I."/>
            <person name="Zhang H."/>
            <person name="Bastida-Corcuera F.D."/>
            <person name="Simoes-Barbosa A."/>
            <person name="Brown M.T."/>
            <person name="Hayes R.D."/>
            <person name="Mukherjee M."/>
            <person name="Okumura C.Y."/>
            <person name="Schneider R."/>
            <person name="Smith A.J."/>
            <person name="Vanacova S."/>
            <person name="Villalvazo M."/>
            <person name="Haas B.J."/>
            <person name="Pertea M."/>
            <person name="Feldblyum T.V."/>
            <person name="Utterback T.R."/>
            <person name="Shu C.L."/>
            <person name="Osoegawa K."/>
            <person name="de Jong P.J."/>
            <person name="Hrdy I."/>
            <person name="Horvathova L."/>
            <person name="Zubacova Z."/>
            <person name="Dolezal P."/>
            <person name="Malik S.B."/>
            <person name="Logsdon J.M. Jr."/>
            <person name="Henze K."/>
            <person name="Gupta A."/>
            <person name="Wang C.C."/>
            <person name="Dunne R.L."/>
            <person name="Upcroft J.A."/>
            <person name="Upcroft P."/>
            <person name="White O."/>
            <person name="Salzberg S.L."/>
            <person name="Tang P."/>
            <person name="Chiu C.-H."/>
            <person name="Lee Y.-S."/>
            <person name="Embley T.M."/>
            <person name="Coombs G.H."/>
            <person name="Mottram J.C."/>
            <person name="Tachezy J."/>
            <person name="Fraser-Liggett C.M."/>
            <person name="Johnson P.J."/>
        </authorList>
    </citation>
    <scope>NUCLEOTIDE SEQUENCE [LARGE SCALE GENOMIC DNA]</scope>
    <source>
        <strain evidence="5">G3</strain>
    </source>
</reference>
<dbReference type="InterPro" id="IPR054708">
    <property type="entry name" value="MTPAP-like_central"/>
</dbReference>
<dbReference type="PANTHER" id="PTHR23092:SF15">
    <property type="entry name" value="INACTIVE NON-CANONICAL POLY(A) RNA POLYMERASE PROTEIN TRF4-2-RELATED"/>
    <property type="match status" value="1"/>
</dbReference>
<dbReference type="OrthoDB" id="273917at2759"/>
<name>A2EPB8_TRIV3</name>
<feature type="domain" description="Poly(A) RNA polymerase mitochondrial-like central palm" evidence="4">
    <location>
        <begin position="33"/>
        <end position="158"/>
    </location>
</feature>
<dbReference type="AlphaFoldDB" id="A2EPB8"/>
<dbReference type="CDD" id="cd05402">
    <property type="entry name" value="NT_PAP_TUTase"/>
    <property type="match status" value="1"/>
</dbReference>
<dbReference type="InterPro" id="IPR043519">
    <property type="entry name" value="NT_sf"/>
</dbReference>
<dbReference type="SUPFAM" id="SSF81301">
    <property type="entry name" value="Nucleotidyltransferase"/>
    <property type="match status" value="1"/>
</dbReference>
<organism evidence="5 6">
    <name type="scientific">Trichomonas vaginalis (strain ATCC PRA-98 / G3)</name>
    <dbReference type="NCBI Taxonomy" id="412133"/>
    <lineage>
        <taxon>Eukaryota</taxon>
        <taxon>Metamonada</taxon>
        <taxon>Parabasalia</taxon>
        <taxon>Trichomonadida</taxon>
        <taxon>Trichomonadidae</taxon>
        <taxon>Trichomonas</taxon>
    </lineage>
</organism>
<dbReference type="Gene3D" id="3.30.460.10">
    <property type="entry name" value="Beta Polymerase, domain 2"/>
    <property type="match status" value="1"/>
</dbReference>
<accession>A2EPB8</accession>
<evidence type="ECO:0000256" key="1">
    <source>
        <dbReference type="ARBA" id="ARBA00022723"/>
    </source>
</evidence>
<evidence type="ECO:0000259" key="3">
    <source>
        <dbReference type="Pfam" id="PF03828"/>
    </source>
</evidence>
<dbReference type="SUPFAM" id="SSF81631">
    <property type="entry name" value="PAP/OAS1 substrate-binding domain"/>
    <property type="match status" value="1"/>
</dbReference>
<dbReference type="KEGG" id="tva:4763369"/>
<dbReference type="GO" id="GO:0046872">
    <property type="term" value="F:metal ion binding"/>
    <property type="evidence" value="ECO:0007669"/>
    <property type="project" value="UniProtKB-KW"/>
</dbReference>
<dbReference type="GO" id="GO:1990817">
    <property type="term" value="F:poly(A) RNA polymerase activity"/>
    <property type="evidence" value="ECO:0000318"/>
    <property type="project" value="GO_Central"/>
</dbReference>
<dbReference type="GO" id="GO:0031123">
    <property type="term" value="P:RNA 3'-end processing"/>
    <property type="evidence" value="ECO:0000318"/>
    <property type="project" value="GO_Central"/>
</dbReference>
<dbReference type="EMBL" id="DS113447">
    <property type="protein sequence ID" value="EAY05503.1"/>
    <property type="molecule type" value="Genomic_DNA"/>
</dbReference>
<evidence type="ECO:0008006" key="7">
    <source>
        <dbReference type="Google" id="ProtNLM"/>
    </source>
</evidence>
<dbReference type="FunCoup" id="A2EPB8">
    <property type="interactions" value="229"/>
</dbReference>
<evidence type="ECO:0000256" key="2">
    <source>
        <dbReference type="ARBA" id="ARBA00022842"/>
    </source>
</evidence>
<dbReference type="Pfam" id="PF22600">
    <property type="entry name" value="MTPAP-like_central"/>
    <property type="match status" value="1"/>
</dbReference>
<dbReference type="PANTHER" id="PTHR23092">
    <property type="entry name" value="POLY(A) RNA POLYMERASE"/>
    <property type="match status" value="1"/>
</dbReference>
<dbReference type="STRING" id="5722.A2EPB8"/>
<dbReference type="InterPro" id="IPR002058">
    <property type="entry name" value="PAP_assoc"/>
</dbReference>
<protein>
    <recommendedName>
        <fullName evidence="7">Nucleotidyltransferase domain containing protein</fullName>
    </recommendedName>
</protein>
<keyword evidence="1" id="KW-0479">Metal-binding</keyword>
<dbReference type="VEuPathDB" id="TrichDB:TVAGG3_0679580"/>
<dbReference type="GO" id="GO:0031499">
    <property type="term" value="C:TRAMP complex"/>
    <property type="evidence" value="ECO:0000318"/>
    <property type="project" value="GO_Central"/>
</dbReference>
<evidence type="ECO:0000259" key="4">
    <source>
        <dbReference type="Pfam" id="PF22600"/>
    </source>
</evidence>
<dbReference type="eggNOG" id="KOG1906">
    <property type="taxonomic scope" value="Eukaryota"/>
</dbReference>
<dbReference type="RefSeq" id="XP_001317726.1">
    <property type="nucleotide sequence ID" value="XM_001317691.1"/>
</dbReference>
<dbReference type="VEuPathDB" id="TrichDB:TVAG_080950"/>
<keyword evidence="2" id="KW-0460">Magnesium</keyword>